<gene>
    <name evidence="2" type="ORF">LSCM4_03925</name>
</gene>
<dbReference type="KEGG" id="loi:92359852"/>
<name>A0A836GJ95_9TRYP</name>
<feature type="compositionally biased region" description="Low complexity" evidence="1">
    <location>
        <begin position="414"/>
        <end position="423"/>
    </location>
</feature>
<accession>A0A836GJ95</accession>
<organism evidence="2 3">
    <name type="scientific">Leishmania orientalis</name>
    <dbReference type="NCBI Taxonomy" id="2249476"/>
    <lineage>
        <taxon>Eukaryota</taxon>
        <taxon>Discoba</taxon>
        <taxon>Euglenozoa</taxon>
        <taxon>Kinetoplastea</taxon>
        <taxon>Metakinetoplastina</taxon>
        <taxon>Trypanosomatida</taxon>
        <taxon>Trypanosomatidae</taxon>
        <taxon>Leishmaniinae</taxon>
        <taxon>Leishmania</taxon>
    </lineage>
</organism>
<reference evidence="3" key="1">
    <citation type="journal article" date="2021" name="Microbiol. Resour. Announc.">
        <title>LGAAP: Leishmaniinae Genome Assembly and Annotation Pipeline.</title>
        <authorList>
            <person name="Almutairi H."/>
            <person name="Urbaniak M.D."/>
            <person name="Bates M.D."/>
            <person name="Jariyapan N."/>
            <person name="Kwakye-Nuako G."/>
            <person name="Thomaz-Soccol V."/>
            <person name="Al-Salem W.S."/>
            <person name="Dillon R.J."/>
            <person name="Bates P.A."/>
            <person name="Gatherer D."/>
        </authorList>
    </citation>
    <scope>NUCLEOTIDE SEQUENCE [LARGE SCALE GENOMIC DNA]</scope>
</reference>
<evidence type="ECO:0008006" key="4">
    <source>
        <dbReference type="Google" id="ProtNLM"/>
    </source>
</evidence>
<dbReference type="AlphaFoldDB" id="A0A836GJ95"/>
<protein>
    <recommendedName>
        <fullName evidence="4">SMP-LTD domain-containing protein</fullName>
    </recommendedName>
</protein>
<dbReference type="RefSeq" id="XP_067061855.1">
    <property type="nucleotide sequence ID" value="XM_067205918.1"/>
</dbReference>
<sequence length="629" mass="63278">MSLHFNWSRLEEMCAEAVRHLINKRLAEVVERINSRNTAQPRDDATESALATSKMSETISTTAPGASGATVSSYAGPHVGGGANAAGAGRSECSRNAGNSRSPQEKATGLTVTPASAGIGVTANRSELISNPSATSAVSSVAALHPCSIPGSYTIAGLPAAAGAASSLAAAMAPSRSASGSAGGSGGSGAIPGVSLSGPAINTAASPHNGGYHGAGAALLVSGTNNDNNDVGPSESTSLAGEPITVPAMTAYRSNAGTSCAAAGGAAPAGGESARRVPPIVYLEVGRLEWGTTPPFVEIVAFENAIDGPPGRTCQHLQQQQQNRGLFGGGRDGQGTKPEARGPSPYTPSHLASMDTLMTASTVAVEPGTGLTAAADNISECSPGLVSHVHTGANTPHPVTGPHPLFDAASTTTGTAAGGACTSPHQPPASSSTSQFPSQPEPVDSLESVLGPGGLYVRFHVTYGGSMHLSLNIEVQHEIRLGAVALRVSLPMMFYLANLDLDCYVCVNMKHSICEVWLEPGPLSSSVINRLTITATVGGDDDGGGSDLEGGRKNGGAGDYGASSADFYSHFGSSISDDDGGEDGSGVYVNEHEVSQFVLHELRAILRETLVAPHSVSIPVSFGGGGIGG</sequence>
<keyword evidence="3" id="KW-1185">Reference proteome</keyword>
<proteinExistence type="predicted"/>
<dbReference type="GeneID" id="92359852"/>
<comment type="caution">
    <text evidence="2">The sequence shown here is derived from an EMBL/GenBank/DDBJ whole genome shotgun (WGS) entry which is preliminary data.</text>
</comment>
<reference evidence="3" key="2">
    <citation type="journal article" date="2021" name="Sci. Data">
        <title>Chromosome-scale genome sequencing, assembly and annotation of six genomes from subfamily Leishmaniinae.</title>
        <authorList>
            <person name="Almutairi H."/>
            <person name="Urbaniak M.D."/>
            <person name="Bates M.D."/>
            <person name="Jariyapan N."/>
            <person name="Kwakye-Nuako G."/>
            <person name="Thomaz Soccol V."/>
            <person name="Al-Salem W.S."/>
            <person name="Dillon R.J."/>
            <person name="Bates P.A."/>
            <person name="Gatherer D."/>
        </authorList>
    </citation>
    <scope>NUCLEOTIDE SEQUENCE [LARGE SCALE GENOMIC DNA]</scope>
</reference>
<feature type="region of interest" description="Disordered" evidence="1">
    <location>
        <begin position="414"/>
        <end position="445"/>
    </location>
</feature>
<feature type="region of interest" description="Disordered" evidence="1">
    <location>
        <begin position="82"/>
        <end position="113"/>
    </location>
</feature>
<evidence type="ECO:0000313" key="2">
    <source>
        <dbReference type="EMBL" id="KAG5474749.1"/>
    </source>
</evidence>
<feature type="region of interest" description="Disordered" evidence="1">
    <location>
        <begin position="37"/>
        <end position="67"/>
    </location>
</feature>
<feature type="compositionally biased region" description="Polar residues" evidence="1">
    <location>
        <begin position="49"/>
        <end position="67"/>
    </location>
</feature>
<feature type="region of interest" description="Disordered" evidence="1">
    <location>
        <begin position="318"/>
        <end position="351"/>
    </location>
</feature>
<dbReference type="EMBL" id="JAFHLR010000028">
    <property type="protein sequence ID" value="KAG5474749.1"/>
    <property type="molecule type" value="Genomic_DNA"/>
</dbReference>
<evidence type="ECO:0000313" key="3">
    <source>
        <dbReference type="Proteomes" id="UP000674143"/>
    </source>
</evidence>
<dbReference type="Proteomes" id="UP000674143">
    <property type="component" value="Unassembled WGS sequence"/>
</dbReference>
<feature type="compositionally biased region" description="Polar residues" evidence="1">
    <location>
        <begin position="428"/>
        <end position="438"/>
    </location>
</feature>
<evidence type="ECO:0000256" key="1">
    <source>
        <dbReference type="SAM" id="MobiDB-lite"/>
    </source>
</evidence>